<dbReference type="EMBL" id="JAGSPA010000002">
    <property type="protein sequence ID" value="MBV7256379.1"/>
    <property type="molecule type" value="Genomic_DNA"/>
</dbReference>
<sequence length="116" mass="12489">MAILVLAASQLLFSLLTDAKYESTEMLALVPDMALAIYLMVIALTTDRFWPLWAAAFQSVAVLTHLAVLAMPHMMPTAYAVAQGLWLYGVLIALVLGIRSVKTGVTNPVDGRVSPS</sequence>
<feature type="transmembrane region" description="Helical" evidence="1">
    <location>
        <begin position="27"/>
        <end position="45"/>
    </location>
</feature>
<evidence type="ECO:0000313" key="2">
    <source>
        <dbReference type="EMBL" id="MBV7256379.1"/>
    </source>
</evidence>
<feature type="transmembrane region" description="Helical" evidence="1">
    <location>
        <begin position="52"/>
        <end position="71"/>
    </location>
</feature>
<evidence type="ECO:0000256" key="1">
    <source>
        <dbReference type="SAM" id="Phobius"/>
    </source>
</evidence>
<gene>
    <name evidence="2" type="ORF">KCG44_06215</name>
</gene>
<evidence type="ECO:0000313" key="3">
    <source>
        <dbReference type="Proteomes" id="UP000722336"/>
    </source>
</evidence>
<proteinExistence type="predicted"/>
<dbReference type="Proteomes" id="UP000722336">
    <property type="component" value="Unassembled WGS sequence"/>
</dbReference>
<comment type="caution">
    <text evidence="2">The sequence shown here is derived from an EMBL/GenBank/DDBJ whole genome shotgun (WGS) entry which is preliminary data.</text>
</comment>
<accession>A0ABS6SD86</accession>
<organism evidence="2 3">
    <name type="scientific">Pacificimonas pallii</name>
    <dbReference type="NCBI Taxonomy" id="2827236"/>
    <lineage>
        <taxon>Bacteria</taxon>
        <taxon>Pseudomonadati</taxon>
        <taxon>Pseudomonadota</taxon>
        <taxon>Alphaproteobacteria</taxon>
        <taxon>Sphingomonadales</taxon>
        <taxon>Sphingosinicellaceae</taxon>
        <taxon>Pacificimonas</taxon>
    </lineage>
</organism>
<feature type="transmembrane region" description="Helical" evidence="1">
    <location>
        <begin position="77"/>
        <end position="98"/>
    </location>
</feature>
<dbReference type="RefSeq" id="WP_218445004.1">
    <property type="nucleotide sequence ID" value="NZ_JAGSPA010000002.1"/>
</dbReference>
<keyword evidence="3" id="KW-1185">Reference proteome</keyword>
<keyword evidence="1" id="KW-0472">Membrane</keyword>
<protein>
    <submittedName>
        <fullName evidence="2">Uncharacterized protein</fullName>
    </submittedName>
</protein>
<keyword evidence="1" id="KW-1133">Transmembrane helix</keyword>
<reference evidence="2 3" key="1">
    <citation type="submission" date="2021-04" db="EMBL/GenBank/DDBJ databases">
        <authorList>
            <person name="Pira H."/>
            <person name="Risdian C."/>
            <person name="Wink J."/>
        </authorList>
    </citation>
    <scope>NUCLEOTIDE SEQUENCE [LARGE SCALE GENOMIC DNA]</scope>
    <source>
        <strain evidence="2 3">WHA3</strain>
    </source>
</reference>
<keyword evidence="1" id="KW-0812">Transmembrane</keyword>
<name>A0ABS6SD86_9SPHN</name>